<evidence type="ECO:0000313" key="3">
    <source>
        <dbReference type="Proteomes" id="UP000801864"/>
    </source>
</evidence>
<sequence length="561" mass="63246">MPWLQRQLLRFDSWAADIGDLAWRLREQPELVNRTLQHLALLHEYLSAICILTDPIAGRAVAAVEDTSSQTQLPSSHASTSASSSECSFGQAPETSSAVADPIDTEIPGEIRSAGMSCIHTKAANFVEWQEGVNLTQRFRQGVELFLRHKKPSPSDYMVKRLIMTICLRQRELAFSRRKSVSQSEKEAKEDSAKFHGVASLPPRSTAGYSRQGGSDSTTSKLARTAIGALRGKTAQHDAAQSTVCTATYVPTTGFPQSKPVKALMTRPQGCSIDDSLTNLPPPPDVGEKLEFECPYCGIPFGRAMFQGLSWRNHVLEDLRPYICILPDCKTPHALYKSSDSWISHMQTKHKVARWKCVPSCQSEIQTFQTEVDFLTHTEHEHKEDLDFTTEEMLELANFARYEITRELEVDILLECSICTVSFKDQDFLTVYSHIAEELAEYAWISLPESPNVDRNVSQKASSKSESVDDARIAKRRESKIEADEMFPWSLWDSDDPETRSDLVHHDADLKLIPDSSDAEVTVLDEIHAEIRNARHERLQQEPDQSQNLMRVYTDESNPYR</sequence>
<comment type="caution">
    <text evidence="2">The sequence shown here is derived from an EMBL/GenBank/DDBJ whole genome shotgun (WGS) entry which is preliminary data.</text>
</comment>
<evidence type="ECO:0000313" key="2">
    <source>
        <dbReference type="EMBL" id="KAF3065668.1"/>
    </source>
</evidence>
<feature type="compositionally biased region" description="Polar residues" evidence="1">
    <location>
        <begin position="207"/>
        <end position="220"/>
    </location>
</feature>
<feature type="compositionally biased region" description="Low complexity" evidence="1">
    <location>
        <begin position="75"/>
        <end position="88"/>
    </location>
</feature>
<keyword evidence="3" id="KW-1185">Reference proteome</keyword>
<name>A0A9P5CAG1_9HYPO</name>
<dbReference type="PANTHER" id="PTHR35391">
    <property type="entry name" value="C2H2-TYPE DOMAIN-CONTAINING PROTEIN-RELATED"/>
    <property type="match status" value="1"/>
</dbReference>
<feature type="compositionally biased region" description="Basic and acidic residues" evidence="1">
    <location>
        <begin position="184"/>
        <end position="194"/>
    </location>
</feature>
<dbReference type="EMBL" id="QLNT01000018">
    <property type="protein sequence ID" value="KAF3065668.1"/>
    <property type="molecule type" value="Genomic_DNA"/>
</dbReference>
<feature type="region of interest" description="Disordered" evidence="1">
    <location>
        <begin position="536"/>
        <end position="561"/>
    </location>
</feature>
<dbReference type="AlphaFoldDB" id="A0A9P5CAG1"/>
<dbReference type="Proteomes" id="UP000801864">
    <property type="component" value="Unassembled WGS sequence"/>
</dbReference>
<dbReference type="PANTHER" id="PTHR35391:SF7">
    <property type="entry name" value="C2H2-TYPE DOMAIN-CONTAINING PROTEIN"/>
    <property type="match status" value="1"/>
</dbReference>
<evidence type="ECO:0008006" key="4">
    <source>
        <dbReference type="Google" id="ProtNLM"/>
    </source>
</evidence>
<protein>
    <recommendedName>
        <fullName evidence="4">C2H2-type domain-containing protein</fullName>
    </recommendedName>
</protein>
<proteinExistence type="predicted"/>
<accession>A0A9P5CAG1</accession>
<organism evidence="2 3">
    <name type="scientific">Trichoderma lentiforme</name>
    <dbReference type="NCBI Taxonomy" id="1567552"/>
    <lineage>
        <taxon>Eukaryota</taxon>
        <taxon>Fungi</taxon>
        <taxon>Dikarya</taxon>
        <taxon>Ascomycota</taxon>
        <taxon>Pezizomycotina</taxon>
        <taxon>Sordariomycetes</taxon>
        <taxon>Hypocreomycetidae</taxon>
        <taxon>Hypocreales</taxon>
        <taxon>Hypocreaceae</taxon>
        <taxon>Trichoderma</taxon>
    </lineage>
</organism>
<feature type="region of interest" description="Disordered" evidence="1">
    <location>
        <begin position="178"/>
        <end position="220"/>
    </location>
</feature>
<evidence type="ECO:0000256" key="1">
    <source>
        <dbReference type="SAM" id="MobiDB-lite"/>
    </source>
</evidence>
<gene>
    <name evidence="2" type="ORF">CFAM422_009768</name>
</gene>
<feature type="compositionally biased region" description="Polar residues" evidence="1">
    <location>
        <begin position="542"/>
        <end position="561"/>
    </location>
</feature>
<feature type="region of interest" description="Disordered" evidence="1">
    <location>
        <begin position="68"/>
        <end position="102"/>
    </location>
</feature>
<reference evidence="2 3" key="1">
    <citation type="submission" date="2018-06" db="EMBL/GenBank/DDBJ databases">
        <title>Genome analysis of cellulolytic fungus Trichoderma lentiforme CFAM-422.</title>
        <authorList>
            <person name="Steindorff A.S."/>
            <person name="Formighieri E.F."/>
            <person name="Midorikawa G.E.O."/>
            <person name="Tamietti M.S."/>
            <person name="Ramos E.Z."/>
            <person name="Silva A.S."/>
            <person name="Bon E.P.S."/>
            <person name="Mendes T.D."/>
            <person name="Damaso M.C.T."/>
            <person name="Favaro L.C.L."/>
        </authorList>
    </citation>
    <scope>NUCLEOTIDE SEQUENCE [LARGE SCALE GENOMIC DNA]</scope>
    <source>
        <strain evidence="2 3">CFAM-422</strain>
    </source>
</reference>